<evidence type="ECO:0000313" key="3">
    <source>
        <dbReference type="EMBL" id="KKU56842.1"/>
    </source>
</evidence>
<comment type="caution">
    <text evidence="3">The sequence shown here is derived from an EMBL/GenBank/DDBJ whole genome shotgun (WGS) entry which is preliminary data.</text>
</comment>
<dbReference type="Proteomes" id="UP000034607">
    <property type="component" value="Unassembled WGS sequence"/>
</dbReference>
<feature type="compositionally biased region" description="Polar residues" evidence="1">
    <location>
        <begin position="209"/>
        <end position="228"/>
    </location>
</feature>
<keyword evidence="3" id="KW-0418">Kinase</keyword>
<dbReference type="Pfam" id="PF08308">
    <property type="entry name" value="PEGA"/>
    <property type="match status" value="1"/>
</dbReference>
<dbReference type="EMBL" id="LCNM01000002">
    <property type="protein sequence ID" value="KKU56842.1"/>
    <property type="molecule type" value="Genomic_DNA"/>
</dbReference>
<gene>
    <name evidence="3" type="ORF">UX78_C0002G0022</name>
</gene>
<dbReference type="InterPro" id="IPR013229">
    <property type="entry name" value="PEGA"/>
</dbReference>
<dbReference type="PROSITE" id="PS51781">
    <property type="entry name" value="SH3B"/>
    <property type="match status" value="1"/>
</dbReference>
<evidence type="ECO:0000259" key="2">
    <source>
        <dbReference type="PROSITE" id="PS51781"/>
    </source>
</evidence>
<organism evidence="3 4">
    <name type="scientific">Candidatus Amesbacteria bacterium GW2011_GWA2_47_11</name>
    <dbReference type="NCBI Taxonomy" id="1618357"/>
    <lineage>
        <taxon>Bacteria</taxon>
        <taxon>Candidatus Amesiibacteriota</taxon>
    </lineage>
</organism>
<feature type="region of interest" description="Disordered" evidence="1">
    <location>
        <begin position="209"/>
        <end position="251"/>
    </location>
</feature>
<keyword evidence="3" id="KW-0808">Transferase</keyword>
<dbReference type="Pfam" id="PF08239">
    <property type="entry name" value="SH3_3"/>
    <property type="match status" value="1"/>
</dbReference>
<proteinExistence type="predicted"/>
<name>A0A0G1RIE7_9BACT</name>
<accession>A0A0G1RIE7</accession>
<dbReference type="InterPro" id="IPR003646">
    <property type="entry name" value="SH3-like_bac-type"/>
</dbReference>
<sequence length="320" mass="33897">MNYKLIYGIIRFMTPKKIVALIFIFAGLGTVAAFGTVSFLRSRKPTAALKIETPPAATVFVDNVQMGQTPFEKTFRPGEVTVKLIPDSVSPALTTYQTKVRLTNQVFTVIKREFAESDSQSSGEIISLQPQPGKTSGLSVITSGPDSASVTLDGQPQGLTPLSLASVSPGDHQLVISAPDYASRTVSAKAVAGFKLTVNVKLAVLNSDQLTPTPEAQPDQSLTGTPSATPAGKPTPTSKPKNTLPPTPTLARPYVLISSTPTGFLRVRSSPSTSAPEIGQVKPGEAFPLLESQLGWLLIKVSLPATSSGWISSQYAQKFE</sequence>
<feature type="region of interest" description="Disordered" evidence="1">
    <location>
        <begin position="121"/>
        <end position="155"/>
    </location>
</feature>
<protein>
    <submittedName>
        <fullName evidence="3">Serine/threonine protein kinase</fullName>
    </submittedName>
</protein>
<reference evidence="3 4" key="1">
    <citation type="journal article" date="2015" name="Nature">
        <title>rRNA introns, odd ribosomes, and small enigmatic genomes across a large radiation of phyla.</title>
        <authorList>
            <person name="Brown C.T."/>
            <person name="Hug L.A."/>
            <person name="Thomas B.C."/>
            <person name="Sharon I."/>
            <person name="Castelle C.J."/>
            <person name="Singh A."/>
            <person name="Wilkins M.J."/>
            <person name="Williams K.H."/>
            <person name="Banfield J.F."/>
        </authorList>
    </citation>
    <scope>NUCLEOTIDE SEQUENCE [LARGE SCALE GENOMIC DNA]</scope>
</reference>
<dbReference type="AlphaFoldDB" id="A0A0G1RIE7"/>
<keyword evidence="3" id="KW-0723">Serine/threonine-protein kinase</keyword>
<dbReference type="Gene3D" id="2.30.30.40">
    <property type="entry name" value="SH3 Domains"/>
    <property type="match status" value="1"/>
</dbReference>
<evidence type="ECO:0000313" key="4">
    <source>
        <dbReference type="Proteomes" id="UP000034607"/>
    </source>
</evidence>
<feature type="domain" description="SH3b" evidence="2">
    <location>
        <begin position="254"/>
        <end position="320"/>
    </location>
</feature>
<evidence type="ECO:0000256" key="1">
    <source>
        <dbReference type="SAM" id="MobiDB-lite"/>
    </source>
</evidence>
<dbReference type="GO" id="GO:0004674">
    <property type="term" value="F:protein serine/threonine kinase activity"/>
    <property type="evidence" value="ECO:0007669"/>
    <property type="project" value="UniProtKB-KW"/>
</dbReference>